<dbReference type="Proteomes" id="UP001165296">
    <property type="component" value="Unassembled WGS sequence"/>
</dbReference>
<keyword evidence="4 8" id="KW-0732">Signal</keyword>
<feature type="signal peptide" evidence="8">
    <location>
        <begin position="1"/>
        <end position="22"/>
    </location>
</feature>
<feature type="chain" id="PRO_5046392841" description="Beta-lactamase" evidence="8">
    <location>
        <begin position="23"/>
        <end position="276"/>
    </location>
</feature>
<evidence type="ECO:0000256" key="3">
    <source>
        <dbReference type="ARBA" id="ARBA00012865"/>
    </source>
</evidence>
<dbReference type="InterPro" id="IPR050515">
    <property type="entry name" value="Beta-lactam/transpept"/>
</dbReference>
<dbReference type="NCBIfam" id="NF012161">
    <property type="entry name" value="bla_class_D_main"/>
    <property type="match status" value="1"/>
</dbReference>
<evidence type="ECO:0000313" key="10">
    <source>
        <dbReference type="EMBL" id="MCB2408606.1"/>
    </source>
</evidence>
<evidence type="ECO:0000256" key="6">
    <source>
        <dbReference type="ARBA" id="ARBA00023251"/>
    </source>
</evidence>
<evidence type="ECO:0000313" key="11">
    <source>
        <dbReference type="Proteomes" id="UP001165296"/>
    </source>
</evidence>
<dbReference type="RefSeq" id="WP_226175789.1">
    <property type="nucleotide sequence ID" value="NZ_JAJADR010000002.1"/>
</dbReference>
<organism evidence="10 11">
    <name type="scientific">Hymenobacter lucidus</name>
    <dbReference type="NCBI Taxonomy" id="2880930"/>
    <lineage>
        <taxon>Bacteria</taxon>
        <taxon>Pseudomonadati</taxon>
        <taxon>Bacteroidota</taxon>
        <taxon>Cytophagia</taxon>
        <taxon>Cytophagales</taxon>
        <taxon>Hymenobacteraceae</taxon>
        <taxon>Hymenobacter</taxon>
    </lineage>
</organism>
<keyword evidence="11" id="KW-1185">Reference proteome</keyword>
<gene>
    <name evidence="10" type="primary">blaOXA</name>
    <name evidence="10" type="ORF">LGH74_11515</name>
</gene>
<sequence length="276" mass="31405">MLRILLHLMAGLLLLSGPGAFAQRIVERNYQHYFAEYGLQGSFLVLEAGTGQYTAYNLARCRQGFLPASTFKIPNTLLGLETGAVTDTVEIFRWDGKKRSFPQWNEDMTFARALRVSCVPCYQEVARRIGAARYQQWLPKLRFGQMRVTPATVDSFWLVGSSRITQFEQIDFLQRLQRGQLPIAKRNQELTKALLVLGRGPDWMLRGKTGWAMRQQYDNGWFVGWVEQAGKTYFFALNVEPADGQPATAKFVQGRRALTEQILRQEFGLLGSPGKK</sequence>
<dbReference type="PANTHER" id="PTHR30627">
    <property type="entry name" value="PEPTIDOGLYCAN D,D-TRANSPEPTIDASE"/>
    <property type="match status" value="1"/>
</dbReference>
<dbReference type="PROSITE" id="PS00337">
    <property type="entry name" value="BETA_LACTAMASE_D"/>
    <property type="match status" value="1"/>
</dbReference>
<evidence type="ECO:0000256" key="7">
    <source>
        <dbReference type="RuleBase" id="RU361140"/>
    </source>
</evidence>
<name>A0ABS8AV48_9BACT</name>
<keyword evidence="6 7" id="KW-0046">Antibiotic resistance</keyword>
<accession>A0ABS8AV48</accession>
<proteinExistence type="inferred from homology"/>
<evidence type="ECO:0000256" key="1">
    <source>
        <dbReference type="ARBA" id="ARBA00001526"/>
    </source>
</evidence>
<dbReference type="EC" id="3.5.2.6" evidence="3 7"/>
<keyword evidence="5 7" id="KW-0378">Hydrolase</keyword>
<dbReference type="InterPro" id="IPR012338">
    <property type="entry name" value="Beta-lactam/transpept-like"/>
</dbReference>
<dbReference type="SUPFAM" id="SSF56601">
    <property type="entry name" value="beta-lactamase/transpeptidase-like"/>
    <property type="match status" value="1"/>
</dbReference>
<dbReference type="Pfam" id="PF00905">
    <property type="entry name" value="Transpeptidase"/>
    <property type="match status" value="1"/>
</dbReference>
<dbReference type="PANTHER" id="PTHR30627:SF6">
    <property type="entry name" value="BETA-LACTAMASE YBXI-RELATED"/>
    <property type="match status" value="1"/>
</dbReference>
<comment type="catalytic activity">
    <reaction evidence="1 7">
        <text>a beta-lactam + H2O = a substituted beta-amino acid</text>
        <dbReference type="Rhea" id="RHEA:20401"/>
        <dbReference type="ChEBI" id="CHEBI:15377"/>
        <dbReference type="ChEBI" id="CHEBI:35627"/>
        <dbReference type="ChEBI" id="CHEBI:140347"/>
        <dbReference type="EC" id="3.5.2.6"/>
    </reaction>
</comment>
<dbReference type="Gene3D" id="3.40.710.10">
    <property type="entry name" value="DD-peptidase/beta-lactamase superfamily"/>
    <property type="match status" value="1"/>
</dbReference>
<feature type="domain" description="Penicillin-binding protein transpeptidase" evidence="9">
    <location>
        <begin position="41"/>
        <end position="247"/>
    </location>
</feature>
<evidence type="ECO:0000256" key="4">
    <source>
        <dbReference type="ARBA" id="ARBA00022729"/>
    </source>
</evidence>
<evidence type="ECO:0000256" key="2">
    <source>
        <dbReference type="ARBA" id="ARBA00007898"/>
    </source>
</evidence>
<comment type="similarity">
    <text evidence="2 7">Belongs to the class-D beta-lactamase family.</text>
</comment>
<evidence type="ECO:0000259" key="9">
    <source>
        <dbReference type="Pfam" id="PF00905"/>
    </source>
</evidence>
<dbReference type="InterPro" id="IPR001460">
    <property type="entry name" value="PCN-bd_Tpept"/>
</dbReference>
<evidence type="ECO:0000256" key="8">
    <source>
        <dbReference type="SAM" id="SignalP"/>
    </source>
</evidence>
<evidence type="ECO:0000256" key="5">
    <source>
        <dbReference type="ARBA" id="ARBA00022801"/>
    </source>
</evidence>
<dbReference type="InterPro" id="IPR002137">
    <property type="entry name" value="Beta-lactam_class-D_AS"/>
</dbReference>
<comment type="caution">
    <text evidence="10">The sequence shown here is derived from an EMBL/GenBank/DDBJ whole genome shotgun (WGS) entry which is preliminary data.</text>
</comment>
<reference evidence="10" key="1">
    <citation type="submission" date="2021-10" db="EMBL/GenBank/DDBJ databases">
        <authorList>
            <person name="Dean J.D."/>
            <person name="Kim M.K."/>
            <person name="Newey C.N."/>
            <person name="Stoker T.S."/>
            <person name="Thompson D.W."/>
            <person name="Grose J.H."/>
        </authorList>
    </citation>
    <scope>NUCLEOTIDE SEQUENCE</scope>
    <source>
        <strain evidence="10">BT178</strain>
    </source>
</reference>
<protein>
    <recommendedName>
        <fullName evidence="3 7">Beta-lactamase</fullName>
        <ecNumber evidence="3 7">3.5.2.6</ecNumber>
    </recommendedName>
</protein>
<dbReference type="EMBL" id="JAJADR010000002">
    <property type="protein sequence ID" value="MCB2408606.1"/>
    <property type="molecule type" value="Genomic_DNA"/>
</dbReference>